<evidence type="ECO:0000313" key="5">
    <source>
        <dbReference type="EMBL" id="CAF3813626.1"/>
    </source>
</evidence>
<evidence type="ECO:0000313" key="2">
    <source>
        <dbReference type="EMBL" id="CAF0907574.1"/>
    </source>
</evidence>
<evidence type="ECO:0000256" key="1">
    <source>
        <dbReference type="SAM" id="MobiDB-lite"/>
    </source>
</evidence>
<keyword evidence="6" id="KW-1185">Reference proteome</keyword>
<feature type="compositionally biased region" description="Basic and acidic residues" evidence="1">
    <location>
        <begin position="14"/>
        <end position="32"/>
    </location>
</feature>
<feature type="compositionally biased region" description="Low complexity" evidence="1">
    <location>
        <begin position="226"/>
        <end position="253"/>
    </location>
</feature>
<feature type="compositionally biased region" description="Low complexity" evidence="1">
    <location>
        <begin position="113"/>
        <end position="137"/>
    </location>
</feature>
<feature type="compositionally biased region" description="Low complexity" evidence="1">
    <location>
        <begin position="1"/>
        <end position="13"/>
    </location>
</feature>
<evidence type="ECO:0000313" key="3">
    <source>
        <dbReference type="EMBL" id="CAF1043577.1"/>
    </source>
</evidence>
<dbReference type="Proteomes" id="UP000682733">
    <property type="component" value="Unassembled WGS sequence"/>
</dbReference>
<comment type="caution">
    <text evidence="3">The sequence shown here is derived from an EMBL/GenBank/DDBJ whole genome shotgun (WGS) entry which is preliminary data.</text>
</comment>
<dbReference type="OrthoDB" id="10055092at2759"/>
<evidence type="ECO:0000313" key="6">
    <source>
        <dbReference type="Proteomes" id="UP000663829"/>
    </source>
</evidence>
<dbReference type="EMBL" id="CAJNOK010003598">
    <property type="protein sequence ID" value="CAF0907574.1"/>
    <property type="molecule type" value="Genomic_DNA"/>
</dbReference>
<protein>
    <submittedName>
        <fullName evidence="3">Uncharacterized protein</fullName>
    </submittedName>
</protein>
<feature type="compositionally biased region" description="Low complexity" evidence="1">
    <location>
        <begin position="311"/>
        <end position="336"/>
    </location>
</feature>
<feature type="compositionally biased region" description="Basic residues" evidence="1">
    <location>
        <begin position="33"/>
        <end position="45"/>
    </location>
</feature>
<reference evidence="3" key="1">
    <citation type="submission" date="2021-02" db="EMBL/GenBank/DDBJ databases">
        <authorList>
            <person name="Nowell W R."/>
        </authorList>
    </citation>
    <scope>NUCLEOTIDE SEQUENCE</scope>
</reference>
<sequence length="566" mass="60156">MTSRRSSSSSSSEITEHTSSRDRSHLQSETSRHSTRNSRHSHSPSHQRSPSQTNTVTSIFEETSIRSTSPARTSPQVRTLSPTVSYVSTTAQSRATGSQSTPYDSTSIAPTATGTSSTGRQSSVSTSQQTYQQPPRTGQFAQNQISGAPPLIRPTNQGPGASVNVFGPNAPQMHQQAQFRPQEYGIRQQGQGLRPDTSGARLPPPNFQQQVQIRPGVSLPFGPNAGSQQSGYSASLQQQQQGYGPRPQGVPQGNFSPGVQRPPVPNFQRGPNVPLPQHGGFGQQNFQQLPQINVNVGPRQAGPQAPPSRPQISPYSGSTSSGGSAQSPGSASIQQQRPLGPVSPGLSSQTRPSIPQQYPQSIATSPRQQFPGAIPPHMVYNELLGPDAFKDVILNIDYGAVEAFNSAFQNGGEGNFPTFEGGMPPGINIRPAYTTVDSLNYQSHMFNTGRTIDAGSNHDNQYLGGGYGGGAESDYYSTNNDIYSRMAHSTGYESSIGGGQDFQSVSGYQTGETSYGGDIPINYQKQREGGAQGGFFEFGSGAEPGANVANILNQSGLERVLHSAGR</sequence>
<feature type="compositionally biased region" description="Polar residues" evidence="1">
    <location>
        <begin position="53"/>
        <end position="112"/>
    </location>
</feature>
<proteinExistence type="predicted"/>
<name>A0A814JVA5_9BILA</name>
<dbReference type="EMBL" id="CAJOBA010003599">
    <property type="protein sequence ID" value="CAF3687173.1"/>
    <property type="molecule type" value="Genomic_DNA"/>
</dbReference>
<feature type="region of interest" description="Disordered" evidence="1">
    <location>
        <begin position="187"/>
        <end position="370"/>
    </location>
</feature>
<feature type="region of interest" description="Disordered" evidence="1">
    <location>
        <begin position="1"/>
        <end position="169"/>
    </location>
</feature>
<dbReference type="Proteomes" id="UP000677228">
    <property type="component" value="Unassembled WGS sequence"/>
</dbReference>
<feature type="compositionally biased region" description="Polar residues" evidence="1">
    <location>
        <begin position="345"/>
        <end position="368"/>
    </location>
</feature>
<evidence type="ECO:0000313" key="4">
    <source>
        <dbReference type="EMBL" id="CAF3687173.1"/>
    </source>
</evidence>
<dbReference type="Proteomes" id="UP000663829">
    <property type="component" value="Unassembled WGS sequence"/>
</dbReference>
<accession>A0A814JVA5</accession>
<dbReference type="EMBL" id="CAJOBC010004075">
    <property type="protein sequence ID" value="CAF3813626.1"/>
    <property type="molecule type" value="Genomic_DNA"/>
</dbReference>
<dbReference type="EMBL" id="CAJNOQ010004075">
    <property type="protein sequence ID" value="CAF1043577.1"/>
    <property type="molecule type" value="Genomic_DNA"/>
</dbReference>
<organism evidence="3 6">
    <name type="scientific">Didymodactylos carnosus</name>
    <dbReference type="NCBI Taxonomy" id="1234261"/>
    <lineage>
        <taxon>Eukaryota</taxon>
        <taxon>Metazoa</taxon>
        <taxon>Spiralia</taxon>
        <taxon>Gnathifera</taxon>
        <taxon>Rotifera</taxon>
        <taxon>Eurotatoria</taxon>
        <taxon>Bdelloidea</taxon>
        <taxon>Philodinida</taxon>
        <taxon>Philodinidae</taxon>
        <taxon>Didymodactylos</taxon>
    </lineage>
</organism>
<gene>
    <name evidence="3" type="ORF">GPM918_LOCUS15907</name>
    <name evidence="2" type="ORF">OVA965_LOCUS9952</name>
    <name evidence="5" type="ORF">SRO942_LOCUS15907</name>
    <name evidence="4" type="ORF">TMI583_LOCUS9948</name>
</gene>
<dbReference type="AlphaFoldDB" id="A0A814JVA5"/>
<dbReference type="Proteomes" id="UP000681722">
    <property type="component" value="Unassembled WGS sequence"/>
</dbReference>